<evidence type="ECO:0000313" key="5">
    <source>
        <dbReference type="Proteomes" id="UP000320516"/>
    </source>
</evidence>
<name>A0A560KGH0_9PROT</name>
<dbReference type="GO" id="GO:0009294">
    <property type="term" value="P:DNA-mediated transformation"/>
    <property type="evidence" value="ECO:0007669"/>
    <property type="project" value="InterPro"/>
</dbReference>
<evidence type="ECO:0000313" key="4">
    <source>
        <dbReference type="EMBL" id="TWB82398.1"/>
    </source>
</evidence>
<dbReference type="Pfam" id="PF21102">
    <property type="entry name" value="DprA_N"/>
    <property type="match status" value="1"/>
</dbReference>
<evidence type="ECO:0000256" key="1">
    <source>
        <dbReference type="ARBA" id="ARBA00006525"/>
    </source>
</evidence>
<dbReference type="InterPro" id="IPR003488">
    <property type="entry name" value="DprA"/>
</dbReference>
<proteinExistence type="inferred from homology"/>
<evidence type="ECO:0000259" key="3">
    <source>
        <dbReference type="Pfam" id="PF17782"/>
    </source>
</evidence>
<dbReference type="Gene3D" id="3.40.50.450">
    <property type="match status" value="1"/>
</dbReference>
<gene>
    <name evidence="4" type="ORF">FBZ87_101101</name>
</gene>
<dbReference type="Pfam" id="PF02481">
    <property type="entry name" value="DNA_processg_A"/>
    <property type="match status" value="1"/>
</dbReference>
<dbReference type="PANTHER" id="PTHR43022:SF1">
    <property type="entry name" value="PROTEIN SMF"/>
    <property type="match status" value="1"/>
</dbReference>
<dbReference type="InterPro" id="IPR057666">
    <property type="entry name" value="DrpA_SLOG"/>
</dbReference>
<dbReference type="EMBL" id="VITV01000001">
    <property type="protein sequence ID" value="TWB82398.1"/>
    <property type="molecule type" value="Genomic_DNA"/>
</dbReference>
<dbReference type="InterPro" id="IPR036388">
    <property type="entry name" value="WH-like_DNA-bd_sf"/>
</dbReference>
<comment type="similarity">
    <text evidence="1">Belongs to the DprA/Smf family.</text>
</comment>
<dbReference type="Proteomes" id="UP000320516">
    <property type="component" value="Unassembled WGS sequence"/>
</dbReference>
<dbReference type="Gene3D" id="1.10.10.10">
    <property type="entry name" value="Winged helix-like DNA-binding domain superfamily/Winged helix DNA-binding domain"/>
    <property type="match status" value="1"/>
</dbReference>
<dbReference type="AlphaFoldDB" id="A0A560KGH0"/>
<evidence type="ECO:0000259" key="2">
    <source>
        <dbReference type="Pfam" id="PF02481"/>
    </source>
</evidence>
<reference evidence="4 5" key="1">
    <citation type="submission" date="2019-06" db="EMBL/GenBank/DDBJ databases">
        <title>Genomic Encyclopedia of Type Strains, Phase IV (KMG-V): Genome sequencing to study the core and pangenomes of soil and plant-associated prokaryotes.</title>
        <authorList>
            <person name="Whitman W."/>
        </authorList>
    </citation>
    <scope>NUCLEOTIDE SEQUENCE [LARGE SCALE GENOMIC DNA]</scope>
    <source>
        <strain evidence="4 5">BR 12005</strain>
    </source>
</reference>
<feature type="domain" description="DprA winged helix" evidence="3">
    <location>
        <begin position="312"/>
        <end position="368"/>
    </location>
</feature>
<dbReference type="InterPro" id="IPR041614">
    <property type="entry name" value="DprA_WH"/>
</dbReference>
<accession>A0A560KGH0</accession>
<protein>
    <submittedName>
        <fullName evidence="4">DNA processing protein</fullName>
    </submittedName>
</protein>
<dbReference type="Pfam" id="PF17782">
    <property type="entry name" value="WHD_DprA"/>
    <property type="match status" value="1"/>
</dbReference>
<feature type="domain" description="Smf/DprA SLOG" evidence="2">
    <location>
        <begin position="82"/>
        <end position="287"/>
    </location>
</feature>
<organism evidence="4 5">
    <name type="scientific">Nitrospirillum amazonense</name>
    <dbReference type="NCBI Taxonomy" id="28077"/>
    <lineage>
        <taxon>Bacteria</taxon>
        <taxon>Pseudomonadati</taxon>
        <taxon>Pseudomonadota</taxon>
        <taxon>Alphaproteobacteria</taxon>
        <taxon>Rhodospirillales</taxon>
        <taxon>Azospirillaceae</taxon>
        <taxon>Nitrospirillum</taxon>
    </lineage>
</organism>
<dbReference type="SUPFAM" id="SSF102405">
    <property type="entry name" value="MCP/YpsA-like"/>
    <property type="match status" value="1"/>
</dbReference>
<dbReference type="PANTHER" id="PTHR43022">
    <property type="entry name" value="PROTEIN SMF"/>
    <property type="match status" value="1"/>
</dbReference>
<dbReference type="NCBIfam" id="TIGR00732">
    <property type="entry name" value="dprA"/>
    <property type="match status" value="1"/>
</dbReference>
<sequence length="373" mass="39296">MRVGTRVLSPAERLDWLRLTRTESVGPVTFHRLMERFGAPAAALEALPDLARRGGSDRPLSIAPRAAAERELAALDRMGARLLCWCEPDYPAQLAAIEDAPPVLTVLGDPARLSRPAVAVVGARNASLTGRKLAAMISRDLAEAGITVVSGLARGIDTAAHEAALHRCTVAALAGGVDVIYPPENAELHRRIADQGALVAESPPGTEPQARHFPRRNRLISGLSRGVLVVEAALKSGSLITARLALEQGRDLFAVPGSPLDPRAQGCNRLLKDGAVLVETADDILAYLGPQGLATFNAPPAGGGPVPPPVDPGEKEIEAARPRVTLCLSPTPVHIDEIVRDCQLSAAVVLTILLELELAGRLHRHPGGRVSLA</sequence>
<comment type="caution">
    <text evidence="4">The sequence shown here is derived from an EMBL/GenBank/DDBJ whole genome shotgun (WGS) entry which is preliminary data.</text>
</comment>